<protein>
    <submittedName>
        <fullName evidence="2">ADAMTSL1 protein</fullName>
    </submittedName>
</protein>
<reference evidence="2" key="1">
    <citation type="submission" date="2021-02" db="EMBL/GenBank/DDBJ databases">
        <authorList>
            <person name="Dougan E. K."/>
            <person name="Rhodes N."/>
            <person name="Thang M."/>
            <person name="Chan C."/>
        </authorList>
    </citation>
    <scope>NUCLEOTIDE SEQUENCE</scope>
</reference>
<evidence type="ECO:0000313" key="3">
    <source>
        <dbReference type="Proteomes" id="UP000604046"/>
    </source>
</evidence>
<feature type="coiled-coil region" evidence="1">
    <location>
        <begin position="1682"/>
        <end position="1746"/>
    </location>
</feature>
<evidence type="ECO:0000256" key="1">
    <source>
        <dbReference type="SAM" id="Coils"/>
    </source>
</evidence>
<dbReference type="SUPFAM" id="SSF58113">
    <property type="entry name" value="Apolipoprotein A-I"/>
    <property type="match status" value="1"/>
</dbReference>
<name>A0A812JV58_9DINO</name>
<dbReference type="EMBL" id="CAJNDS010000517">
    <property type="protein sequence ID" value="CAE7214375.1"/>
    <property type="molecule type" value="Genomic_DNA"/>
</dbReference>
<keyword evidence="1" id="KW-0175">Coiled coil</keyword>
<keyword evidence="3" id="KW-1185">Reference proteome</keyword>
<evidence type="ECO:0000313" key="2">
    <source>
        <dbReference type="EMBL" id="CAE7214375.1"/>
    </source>
</evidence>
<sequence>MSRIGVPPELNVMEKVVEKAVVNGTSSASEAFVAAVDSVLQQDIAVRDVQAIAAAYGLEAEQLFEPMLAGIFTKACASKATVSHGAVSSLSAERLVSAAREALTGMPSFEALEALAPTANISLDACIQSLLLHLLTGVSAPPEVLELVQSAHHTQLYGSRDLRVLLPTLMKQRYLTFVDAEMLGLIWGFDPSILGDAEALAANTLRAAAHQEQASQLMQLQAAISRVRQRGYPKYSEVHLLADFLGFGEELSSLVAELLRLTFSLVVRGSTSQELEPLEAAVLQSVAVQVLDRGHPTFADAKALAEVFGIKLVDHVLLPLINRTLPMLLPALQQSQQSLVLDVLANDAVPAALLSGDITKVRVADLEALATALGLDVAELMYPLINGALLQINDDLPLPVDHSKVEQVRAAMRGMMDRGYPVYADVVIVAGLFGLEPSDLVLQLLLWLLERIGAPETLKDLLRQAEDVDEVALSAVLPEMLERGYPVYSDFEMLAAAFNADLVKDILKPLLITALVKVGAPQSLVDLVMNFQPDSQELSELGDLLPRVLERGYPFYSEVEIVAGMLGVDPLEHLLQPLVVAVLKEIGAEGDVVDRIVQFSLDSSNQAVVRSNIISWRQRGYPTYAEVDALAAAFGLDIPSLLRPLILTFLRDVGIPQSVLDRLQTAQVDISQIQAVRQSLPEMTSRGYPTCSELDSLAKLFALDVEDDFIKPLLAAALDTVGASSAVSTVEAWSGSCAELEAALTNILQRGYPSFADLREIAQVVDVNLNTILAQMTDGGQESEVAQALLRLQTLVSEGQTLLSVVSSGSDTAAVDLASKLSDLLTDASNSLDTDAAEGQAGEDFEQVALASMESIGGPALRQVESYLAAKLENPAGHVSSLLGMSLGDGTPLCPGQLDASLDIFLEGLQRIKGHRTVQSLQELASMILEFTEMGYVLVDGSWQIHDFAVFLKMFKVCANVPYVNFVCKPIYKIGKIILKLFNSFLKPPAEFLEKFVLEPATKLGNAIHEGISLASNFLDGAGLAMSNLLRPPAEVFQRIAEELNICVLLQEVLPLHHITGLVLKLLDAIPIFKVWPSNPFNAIPSTVFAAFSAIDRTIGRFTGLLEPLYDFLGHSFELCIPLGFTDICWEFSVLQILYGSGPFAMFQMVLQPLMGFLNPTRIIEDVLLKMFGDKFLDGVLPFYAKDLIDFLPALEKPSWLNIPDFRSLMEKFTNPNFLEEVEKAQAETMNGCIFQNTGLQDEEGEVVHDCDSGRLVYWAAQCDTRCNNCEACARWYMSPSDDGDGQICHLRSAAAGYTRHDGATVGLDKMCAKKDQLYWDEEGMGALCRGEMFLTGIQSSEDCALLCGHDAECEVYQFHPMLRQCIVGRSLDCNGDSGWTGGRKKPTAREEMSKACKNFDRASELQRSGQVDLEPDLQEAVDMSQSTCFQAMCGFVRSKLDCNNEEQTRRNRRIRQYCRELPEWTMGPWTACSRDDGAPGLCGEEGVQHRTATCSHDDVDMCVQVSGTPTEHQSCTILDVCTWSEAEWGNCDAAACDVPGVRTREVECNSVDKSEAPCIKKGLPKPLSTGTCWREGCDEVLDAPSDVPYECSPRRLAYRQVLWANTSNASRDTPKTLKMSASKRRLDDGTEHGGILTAEQCATLSAEAGLCAIIAGSEVPIDEGGAAGLNLQQRMCQSKQLDEILGDLQQISSKLDSLKDLAAAGFEEISSQLDEQTEQLTETMAELAEESVAELKAHQKAMERQIVSEMDESIAATRRYMSCKASSDRKAIVQHVDKVTEQLSAELGSLRTGLLDGFRRTTEQINGMEGRLMESLTTAADDIVDGVNSQIQGLQARQATFLFEALTNASNRIDERMQSQTEEVEMIVRSEVTAALVEMASIQRDGTDDIMHALGDTRAAIMSSLDDISNTLIDALEAQADDLGAVLSRLSTTISRELVAQADAAEVRAASRSEQLEQLLASAIESSSSENRALLQSLRSEVVKGRATAITAVQEVVNNFRSEVLQAIATPMELVLRSTDSIQEGMAQGFADIASDMDTMSAEVQQNQQALVALVTQSEGAMVKLDGIQQGIAALSAEVARLNADVLEGQRRLTEAVSVLNTRFDTLSHLVEDILRKQKDFHLSEMLERFRTSSILIDGAFLDFAQVWLPNTTGHTKALGQLMQECVRCRTGVTAFAESFDMGQNTKTYLLGQLHGHWSTARDQFATLASILVESQLLKLHFESAALLVTQEEMKALHRQLAPVPSEFCSVLLGPAAAKAIRSLILQKLQQPLSLARRVSSIWKQVLSMASEQQSMGRTVGTADLEYVRTAYVAVLKDLMRLRDRVIDPSDSIMRQFHVQILDVHLPQLCPAPPACVSQVFIQHQEARTNELVAWRREQGSLTVVRRPSNLLKLQGMFAWNVDAADESTFPAQLPPEFAQSVYLCEGTGKALRAHSAADATNANVSILAEAFRFCGLPFSSIDSSEPRCSSSSYGAFPVDSWTPGSGVKDDLFLQWELEAREEGLTDAATVCGNGQVEFGEAQIAHTCFAMA</sequence>
<proteinExistence type="predicted"/>
<organism evidence="2 3">
    <name type="scientific">Symbiodinium natans</name>
    <dbReference type="NCBI Taxonomy" id="878477"/>
    <lineage>
        <taxon>Eukaryota</taxon>
        <taxon>Sar</taxon>
        <taxon>Alveolata</taxon>
        <taxon>Dinophyceae</taxon>
        <taxon>Suessiales</taxon>
        <taxon>Symbiodiniaceae</taxon>
        <taxon>Symbiodinium</taxon>
    </lineage>
</organism>
<dbReference type="Proteomes" id="UP000604046">
    <property type="component" value="Unassembled WGS sequence"/>
</dbReference>
<accession>A0A812JV58</accession>
<gene>
    <name evidence="2" type="primary">ADAMTSL1</name>
    <name evidence="2" type="ORF">SNAT2548_LOCUS7433</name>
</gene>
<comment type="caution">
    <text evidence="2">The sequence shown here is derived from an EMBL/GenBank/DDBJ whole genome shotgun (WGS) entry which is preliminary data.</text>
</comment>